<protein>
    <submittedName>
        <fullName evidence="2">Uncharacterized protein</fullName>
    </submittedName>
</protein>
<name>A0ABR6BSQ0_9PSEU</name>
<dbReference type="Proteomes" id="UP000517916">
    <property type="component" value="Unassembled WGS sequence"/>
</dbReference>
<comment type="caution">
    <text evidence="2">The sequence shown here is derived from an EMBL/GenBank/DDBJ whole genome shotgun (WGS) entry which is preliminary data.</text>
</comment>
<proteinExistence type="predicted"/>
<sequence>MAERNSWAVSDAPNGVITTEDARLALSALAQPGADPVSARQGLRAAPGDPGRVSAAAKPDATVTVQPFQMFMQSKRGLGNYVQTLDRAKTLDLITDHPADSKNPRIDLIIAQQTDKFYGDTVNGFLVTQVVGTASGTPNPPTVPGPGDYLELARVRIPASAKEITADMIEDRRQGSVVGLGGVVPLRGVAERAQLTAYPGLTAYRADRGWLEVSDGTAWRVPGVPVCASPNELSTISSPYQGQLVASIQDGLLYQWDGAKWVGVAGGVGGMRHEARYEVRAGQEQNFPQNLDTRIKFPTATYTSPDVSPSSDNSVFTLNRAGLWSISVSLRINAPGGDGFYEVYVAITDGANLGMRYANQHDDRRAVVPGSISCATEYRFTAGDTVSVILWTSAAQNRNTQAWTSLNNITLTWLRS</sequence>
<evidence type="ECO:0000256" key="1">
    <source>
        <dbReference type="SAM" id="MobiDB-lite"/>
    </source>
</evidence>
<organism evidence="2 3">
    <name type="scientific">Kutzneria viridogrisea</name>
    <dbReference type="NCBI Taxonomy" id="47990"/>
    <lineage>
        <taxon>Bacteria</taxon>
        <taxon>Bacillati</taxon>
        <taxon>Actinomycetota</taxon>
        <taxon>Actinomycetes</taxon>
        <taxon>Pseudonocardiales</taxon>
        <taxon>Pseudonocardiaceae</taxon>
        <taxon>Kutzneria</taxon>
    </lineage>
</organism>
<dbReference type="RefSeq" id="WP_182839631.1">
    <property type="nucleotide sequence ID" value="NZ_BAAABQ010000014.1"/>
</dbReference>
<reference evidence="2 3" key="1">
    <citation type="submission" date="2020-08" db="EMBL/GenBank/DDBJ databases">
        <title>Genomic Encyclopedia of Archaeal and Bacterial Type Strains, Phase II (KMG-II): from individual species to whole genera.</title>
        <authorList>
            <person name="Goeker M."/>
        </authorList>
    </citation>
    <scope>NUCLEOTIDE SEQUENCE [LARGE SCALE GENOMIC DNA]</scope>
    <source>
        <strain evidence="2 3">DSM 43850</strain>
    </source>
</reference>
<dbReference type="EMBL" id="JACJID010000006">
    <property type="protein sequence ID" value="MBA8929900.1"/>
    <property type="molecule type" value="Genomic_DNA"/>
</dbReference>
<evidence type="ECO:0000313" key="2">
    <source>
        <dbReference type="EMBL" id="MBA8929900.1"/>
    </source>
</evidence>
<accession>A0ABR6BSQ0</accession>
<feature type="region of interest" description="Disordered" evidence="1">
    <location>
        <begin position="36"/>
        <end position="55"/>
    </location>
</feature>
<keyword evidence="3" id="KW-1185">Reference proteome</keyword>
<gene>
    <name evidence="2" type="ORF">BC739_007133</name>
</gene>
<evidence type="ECO:0000313" key="3">
    <source>
        <dbReference type="Proteomes" id="UP000517916"/>
    </source>
</evidence>